<dbReference type="Pfam" id="PF01261">
    <property type="entry name" value="AP_endonuc_2"/>
    <property type="match status" value="1"/>
</dbReference>
<keyword evidence="2" id="KW-0413">Isomerase</keyword>
<evidence type="ECO:0000313" key="2">
    <source>
        <dbReference type="EMBL" id="RFM27515.1"/>
    </source>
</evidence>
<dbReference type="InterPro" id="IPR036237">
    <property type="entry name" value="Xyl_isomerase-like_sf"/>
</dbReference>
<accession>A0A3E1NHU2</accession>
<proteinExistence type="predicted"/>
<dbReference type="GO" id="GO:0016853">
    <property type="term" value="F:isomerase activity"/>
    <property type="evidence" value="ECO:0007669"/>
    <property type="project" value="UniProtKB-KW"/>
</dbReference>
<evidence type="ECO:0000313" key="3">
    <source>
        <dbReference type="Proteomes" id="UP000261284"/>
    </source>
</evidence>
<dbReference type="SUPFAM" id="SSF51658">
    <property type="entry name" value="Xylose isomerase-like"/>
    <property type="match status" value="1"/>
</dbReference>
<comment type="caution">
    <text evidence="2">The sequence shown here is derived from an EMBL/GenBank/DDBJ whole genome shotgun (WGS) entry which is preliminary data.</text>
</comment>
<dbReference type="PANTHER" id="PTHR12110:SF41">
    <property type="entry name" value="INOSOSE DEHYDRATASE"/>
    <property type="match status" value="1"/>
</dbReference>
<evidence type="ECO:0000259" key="1">
    <source>
        <dbReference type="Pfam" id="PF01261"/>
    </source>
</evidence>
<dbReference type="AlphaFoldDB" id="A0A3E1NHU2"/>
<protein>
    <submittedName>
        <fullName evidence="2">Sugar phosphate isomerase/epimerase</fullName>
    </submittedName>
</protein>
<reference evidence="2 3" key="1">
    <citation type="submission" date="2018-08" db="EMBL/GenBank/DDBJ databases">
        <title>Chitinophagaceae sp. K23C18032701, a novel bacterium isolated from forest soil.</title>
        <authorList>
            <person name="Wang C."/>
        </authorList>
    </citation>
    <scope>NUCLEOTIDE SEQUENCE [LARGE SCALE GENOMIC DNA]</scope>
    <source>
        <strain evidence="2 3">K23C18032701</strain>
    </source>
</reference>
<gene>
    <name evidence="2" type="ORF">DXN05_15130</name>
</gene>
<feature type="domain" description="Xylose isomerase-like TIM barrel" evidence="1">
    <location>
        <begin position="21"/>
        <end position="218"/>
    </location>
</feature>
<name>A0A3E1NHU2_9BACT</name>
<dbReference type="Proteomes" id="UP000261284">
    <property type="component" value="Unassembled WGS sequence"/>
</dbReference>
<sequence length="264" mass="30181">MGYQLFSVNEEMNKNPLGTLTALKKMGYQDFEIFGFDDEKDSYYGIKSAAFKKMLDDLNVSATSGHYSFAPYLDKSDDDLRRFVDRCITGAKNLDSKYITWPWIAPEQRTIDNFKLMALKLNKIGEQITKAGLGFAYHNHGFEFESHGDANGFSIITSETDPALVKLEMDMYWVMNSSKYTPGELIDAQPGRYVMWHIKDMDKKTRDYTELGNGSINYLTLLPDPVKSGLQYYYLEQGGNFAVNSMTSAAESAQYFKRNLQKYL</sequence>
<dbReference type="InterPro" id="IPR050312">
    <property type="entry name" value="IolE/XylAMocC-like"/>
</dbReference>
<dbReference type="PANTHER" id="PTHR12110">
    <property type="entry name" value="HYDROXYPYRUVATE ISOMERASE"/>
    <property type="match status" value="1"/>
</dbReference>
<dbReference type="EMBL" id="QTJU01000005">
    <property type="protein sequence ID" value="RFM27515.1"/>
    <property type="molecule type" value="Genomic_DNA"/>
</dbReference>
<dbReference type="OrthoDB" id="9798407at2"/>
<dbReference type="InterPro" id="IPR013022">
    <property type="entry name" value="Xyl_isomerase-like_TIM-brl"/>
</dbReference>
<keyword evidence="3" id="KW-1185">Reference proteome</keyword>
<dbReference type="Gene3D" id="3.20.20.150">
    <property type="entry name" value="Divalent-metal-dependent TIM barrel enzymes"/>
    <property type="match status" value="1"/>
</dbReference>
<organism evidence="2 3">
    <name type="scientific">Deminuibacter soli</name>
    <dbReference type="NCBI Taxonomy" id="2291815"/>
    <lineage>
        <taxon>Bacteria</taxon>
        <taxon>Pseudomonadati</taxon>
        <taxon>Bacteroidota</taxon>
        <taxon>Chitinophagia</taxon>
        <taxon>Chitinophagales</taxon>
        <taxon>Chitinophagaceae</taxon>
        <taxon>Deminuibacter</taxon>
    </lineage>
</organism>